<dbReference type="GO" id="GO:0016020">
    <property type="term" value="C:membrane"/>
    <property type="evidence" value="ECO:0007669"/>
    <property type="project" value="UniProtKB-SubCell"/>
</dbReference>
<dbReference type="GO" id="GO:0009791">
    <property type="term" value="P:post-embryonic development"/>
    <property type="evidence" value="ECO:0007669"/>
    <property type="project" value="UniProtKB-ARBA"/>
</dbReference>
<keyword evidence="4" id="KW-0551">Lipid droplet</keyword>
<comment type="similarity">
    <text evidence="3">Belongs to the oleosin family.</text>
</comment>
<evidence type="ECO:0000256" key="6">
    <source>
        <dbReference type="ARBA" id="ARBA00022989"/>
    </source>
</evidence>
<keyword evidence="7 9" id="KW-0472">Membrane</keyword>
<proteinExistence type="inferred from homology"/>
<dbReference type="EMBL" id="JBCNJP010000007">
    <property type="protein sequence ID" value="KAK9077630.1"/>
    <property type="molecule type" value="Genomic_DNA"/>
</dbReference>
<evidence type="ECO:0000256" key="5">
    <source>
        <dbReference type="ARBA" id="ARBA00022692"/>
    </source>
</evidence>
<evidence type="ECO:0000313" key="11">
    <source>
        <dbReference type="Proteomes" id="UP001408789"/>
    </source>
</evidence>
<dbReference type="PANTHER" id="PTHR33203">
    <property type="entry name" value="OLEOSIN"/>
    <property type="match status" value="1"/>
</dbReference>
<name>A0AAP0DQV5_9ASTR</name>
<evidence type="ECO:0000313" key="10">
    <source>
        <dbReference type="EMBL" id="KAK9077630.1"/>
    </source>
</evidence>
<dbReference type="PANTHER" id="PTHR33203:SF37">
    <property type="entry name" value="GLYCINE-RICH PROTEIN _ OLEOSIN"/>
    <property type="match status" value="1"/>
</dbReference>
<dbReference type="GO" id="GO:0012511">
    <property type="term" value="C:monolayer-surrounded lipid storage body"/>
    <property type="evidence" value="ECO:0007669"/>
    <property type="project" value="InterPro"/>
</dbReference>
<dbReference type="Pfam" id="PF01277">
    <property type="entry name" value="Oleosin"/>
    <property type="match status" value="1"/>
</dbReference>
<feature type="transmembrane region" description="Helical" evidence="9">
    <location>
        <begin position="70"/>
        <end position="103"/>
    </location>
</feature>
<dbReference type="Proteomes" id="UP001408789">
    <property type="component" value="Unassembled WGS sequence"/>
</dbReference>
<evidence type="ECO:0008006" key="12">
    <source>
        <dbReference type="Google" id="ProtNLM"/>
    </source>
</evidence>
<organism evidence="10 11">
    <name type="scientific">Deinandra increscens subsp. villosa</name>
    <dbReference type="NCBI Taxonomy" id="3103831"/>
    <lineage>
        <taxon>Eukaryota</taxon>
        <taxon>Viridiplantae</taxon>
        <taxon>Streptophyta</taxon>
        <taxon>Embryophyta</taxon>
        <taxon>Tracheophyta</taxon>
        <taxon>Spermatophyta</taxon>
        <taxon>Magnoliopsida</taxon>
        <taxon>eudicotyledons</taxon>
        <taxon>Gunneridae</taxon>
        <taxon>Pentapetalae</taxon>
        <taxon>asterids</taxon>
        <taxon>campanulids</taxon>
        <taxon>Asterales</taxon>
        <taxon>Asteraceae</taxon>
        <taxon>Asteroideae</taxon>
        <taxon>Heliantheae alliance</taxon>
        <taxon>Madieae</taxon>
        <taxon>Madiinae</taxon>
        <taxon>Deinandra</taxon>
    </lineage>
</organism>
<sequence length="161" mass="16854">MATNYDSLTAHDQQNPQKHQQQIGMKTMVIATVVGITIGLPLLALTGFIFLSTMALFLVASPLLILFSPLLLGAGFVIVAALAAFGAAGLLAVAGLSALGWVLRSVKSGQLQEGVGSVAGKLMEAGENVKENVKSTGKDWANQMKLRDEKTPEYGATANRA</sequence>
<evidence type="ECO:0000256" key="3">
    <source>
        <dbReference type="ARBA" id="ARBA00010858"/>
    </source>
</evidence>
<dbReference type="GO" id="GO:0019915">
    <property type="term" value="P:lipid storage"/>
    <property type="evidence" value="ECO:0007669"/>
    <property type="project" value="TreeGrafter"/>
</dbReference>
<comment type="subcellular location">
    <subcellularLocation>
        <location evidence="2">Lipid droplet</location>
    </subcellularLocation>
    <subcellularLocation>
        <location evidence="1">Membrane</location>
        <topology evidence="1">Multi-pass membrane protein</topology>
    </subcellularLocation>
</comment>
<comment type="caution">
    <text evidence="10">The sequence shown here is derived from an EMBL/GenBank/DDBJ whole genome shotgun (WGS) entry which is preliminary data.</text>
</comment>
<keyword evidence="11" id="KW-1185">Reference proteome</keyword>
<reference evidence="10 11" key="1">
    <citation type="submission" date="2024-04" db="EMBL/GenBank/DDBJ databases">
        <title>The reference genome of an endangered Asteraceae, Deinandra increscens subsp. villosa, native to the Central Coast of California.</title>
        <authorList>
            <person name="Guilliams M."/>
            <person name="Hasenstab-Lehman K."/>
            <person name="Meyer R."/>
            <person name="Mcevoy S."/>
        </authorList>
    </citation>
    <scope>NUCLEOTIDE SEQUENCE [LARGE SCALE GENOMIC DNA]</scope>
    <source>
        <tissue evidence="10">Leaf</tissue>
    </source>
</reference>
<feature type="transmembrane region" description="Helical" evidence="9">
    <location>
        <begin position="28"/>
        <end position="58"/>
    </location>
</feature>
<evidence type="ECO:0000256" key="8">
    <source>
        <dbReference type="SAM" id="MobiDB-lite"/>
    </source>
</evidence>
<gene>
    <name evidence="10" type="ORF">SSX86_005967</name>
</gene>
<keyword evidence="6 9" id="KW-1133">Transmembrane helix</keyword>
<evidence type="ECO:0000256" key="4">
    <source>
        <dbReference type="ARBA" id="ARBA00022677"/>
    </source>
</evidence>
<accession>A0AAP0DQV5</accession>
<evidence type="ECO:0000256" key="9">
    <source>
        <dbReference type="SAM" id="Phobius"/>
    </source>
</evidence>
<evidence type="ECO:0000256" key="7">
    <source>
        <dbReference type="ARBA" id="ARBA00023136"/>
    </source>
</evidence>
<protein>
    <recommendedName>
        <fullName evidence="12">Oleosin</fullName>
    </recommendedName>
</protein>
<dbReference type="GO" id="GO:0048608">
    <property type="term" value="P:reproductive structure development"/>
    <property type="evidence" value="ECO:0007669"/>
    <property type="project" value="UniProtKB-ARBA"/>
</dbReference>
<dbReference type="AlphaFoldDB" id="A0AAP0DQV5"/>
<evidence type="ECO:0000256" key="2">
    <source>
        <dbReference type="ARBA" id="ARBA00004502"/>
    </source>
</evidence>
<dbReference type="InterPro" id="IPR000136">
    <property type="entry name" value="Oleosin"/>
</dbReference>
<evidence type="ECO:0000256" key="1">
    <source>
        <dbReference type="ARBA" id="ARBA00004141"/>
    </source>
</evidence>
<feature type="region of interest" description="Disordered" evidence="8">
    <location>
        <begin position="140"/>
        <end position="161"/>
    </location>
</feature>
<keyword evidence="5 9" id="KW-0812">Transmembrane</keyword>